<evidence type="ECO:0000313" key="2">
    <source>
        <dbReference type="Proteomes" id="UP000284250"/>
    </source>
</evidence>
<comment type="caution">
    <text evidence="1">The sequence shown here is derived from an EMBL/GenBank/DDBJ whole genome shotgun (WGS) entry which is preliminary data.</text>
</comment>
<name>A0A418R0T1_9BACT</name>
<proteinExistence type="predicted"/>
<sequence>MHNIDRTLQELEAGPGYQDEFETGYDGQHEFEHEFEDEFEQAFEQSFSAGYQNETFEMGGPDQELELAYQLLEVGSEQELNQFLGDLMTKAADAGRRFVASDNGQKVGRYLMNFGQKTLPGLAGKYGGQAGAALGGRAGAALGGRLGPLGARAGAALGQDTGQWAGGKAGRWLGSKAGNVLASNAKRIFNLELEMLAPAEQELEIARSFVRFANDVTRRASQITRQNPNIGPADLGRQVLAAVVPRHAPGLLPGGIPRARAARGSWSRRGNTLVLHGV</sequence>
<dbReference type="EMBL" id="QYCN01000010">
    <property type="protein sequence ID" value="RIY11014.1"/>
    <property type="molecule type" value="Genomic_DNA"/>
</dbReference>
<evidence type="ECO:0000313" key="1">
    <source>
        <dbReference type="EMBL" id="RIY11014.1"/>
    </source>
</evidence>
<protein>
    <submittedName>
        <fullName evidence="1">Uncharacterized protein</fullName>
    </submittedName>
</protein>
<dbReference type="RefSeq" id="WP_119655332.1">
    <property type="nucleotide sequence ID" value="NZ_JBHUOI010000009.1"/>
</dbReference>
<dbReference type="OrthoDB" id="883703at2"/>
<dbReference type="Proteomes" id="UP000284250">
    <property type="component" value="Unassembled WGS sequence"/>
</dbReference>
<gene>
    <name evidence="1" type="ORF">D0T11_08365</name>
</gene>
<accession>A0A418R0T1</accession>
<dbReference type="AlphaFoldDB" id="A0A418R0T1"/>
<keyword evidence="2" id="KW-1185">Reference proteome</keyword>
<organism evidence="1 2">
    <name type="scientific">Hymenobacter rubripertinctus</name>
    <dbReference type="NCBI Taxonomy" id="2029981"/>
    <lineage>
        <taxon>Bacteria</taxon>
        <taxon>Pseudomonadati</taxon>
        <taxon>Bacteroidota</taxon>
        <taxon>Cytophagia</taxon>
        <taxon>Cytophagales</taxon>
        <taxon>Hymenobacteraceae</taxon>
        <taxon>Hymenobacter</taxon>
    </lineage>
</organism>
<reference evidence="1 2" key="1">
    <citation type="submission" date="2019-01" db="EMBL/GenBank/DDBJ databases">
        <title>Hymenobacter humicola sp. nov., isolated from soils in Antarctica.</title>
        <authorList>
            <person name="Sedlacek I."/>
            <person name="Holochova P."/>
            <person name="Kralova S."/>
            <person name="Pantucek R."/>
            <person name="Stankova E."/>
            <person name="Vrbovska V."/>
            <person name="Kristofova L."/>
            <person name="Svec P."/>
            <person name="Busse H.-J."/>
        </authorList>
    </citation>
    <scope>NUCLEOTIDE SEQUENCE [LARGE SCALE GENOMIC DNA]</scope>
    <source>
        <strain evidence="1 2">CCM 8852</strain>
    </source>
</reference>